<keyword evidence="3" id="KW-0963">Cytoplasm</keyword>
<dbReference type="PIRSF" id="PIRSF000876">
    <property type="entry name" value="RR_chemtxs_CheB"/>
    <property type="match status" value="1"/>
</dbReference>
<protein>
    <recommendedName>
        <fullName evidence="3">Protein-glutamate methylesterase/protein-glutamine glutaminase</fullName>
        <ecNumber evidence="3">3.1.1.61</ecNumber>
        <ecNumber evidence="3">3.5.1.44</ecNumber>
    </recommendedName>
</protein>
<comment type="subcellular location">
    <subcellularLocation>
        <location evidence="3">Cytoplasm</location>
    </subcellularLocation>
</comment>
<accession>A0A4Y8INN5</accession>
<name>A0A4Y8INN5_9BACI</name>
<dbReference type="Gene3D" id="3.40.50.2300">
    <property type="match status" value="1"/>
</dbReference>
<dbReference type="SUPFAM" id="SSF52738">
    <property type="entry name" value="Methylesterase CheB, C-terminal domain"/>
    <property type="match status" value="1"/>
</dbReference>
<evidence type="ECO:0000256" key="2">
    <source>
        <dbReference type="ARBA" id="ARBA00048267"/>
    </source>
</evidence>
<dbReference type="Pfam" id="PF00072">
    <property type="entry name" value="Response_reg"/>
    <property type="match status" value="1"/>
</dbReference>
<dbReference type="CDD" id="cd16432">
    <property type="entry name" value="CheB_Rec"/>
    <property type="match status" value="1"/>
</dbReference>
<dbReference type="GO" id="GO:0006935">
    <property type="term" value="P:chemotaxis"/>
    <property type="evidence" value="ECO:0007669"/>
    <property type="project" value="UniProtKB-UniRule"/>
</dbReference>
<dbReference type="NCBIfam" id="NF001965">
    <property type="entry name" value="PRK00742.1"/>
    <property type="match status" value="1"/>
</dbReference>
<evidence type="ECO:0000256" key="3">
    <source>
        <dbReference type="HAMAP-Rule" id="MF_00099"/>
    </source>
</evidence>
<dbReference type="PANTHER" id="PTHR42872:SF3">
    <property type="entry name" value="PROTEIN-GLUTAMATE METHYLESTERASE_PROTEIN-GLUTAMINE GLUTAMINASE 1"/>
    <property type="match status" value="1"/>
</dbReference>
<dbReference type="InterPro" id="IPR008248">
    <property type="entry name" value="CheB-like"/>
</dbReference>
<evidence type="ECO:0000256" key="5">
    <source>
        <dbReference type="PROSITE-ProRule" id="PRU00169"/>
    </source>
</evidence>
<dbReference type="CDD" id="cd17541">
    <property type="entry name" value="REC_CheB-like"/>
    <property type="match status" value="1"/>
</dbReference>
<comment type="domain">
    <text evidence="3">Contains a C-terminal catalytic domain, and an N-terminal region which modulates catalytic activity.</text>
</comment>
<dbReference type="Pfam" id="PF01339">
    <property type="entry name" value="CheB_methylest"/>
    <property type="match status" value="1"/>
</dbReference>
<dbReference type="EC" id="3.1.1.61" evidence="3"/>
<evidence type="ECO:0000256" key="4">
    <source>
        <dbReference type="PROSITE-ProRule" id="PRU00050"/>
    </source>
</evidence>
<reference evidence="8 9" key="1">
    <citation type="submission" date="2019-03" db="EMBL/GenBank/DDBJ databases">
        <authorList>
            <person name="He R.-H."/>
        </authorList>
    </citation>
    <scope>NUCLEOTIDE SEQUENCE [LARGE SCALE GENOMIC DNA]</scope>
    <source>
        <strain evidence="9">SH 714</strain>
    </source>
</reference>
<keyword evidence="3 5" id="KW-0597">Phosphoprotein</keyword>
<dbReference type="HAMAP" id="MF_00099">
    <property type="entry name" value="CheB_chemtxs"/>
    <property type="match status" value="1"/>
</dbReference>
<dbReference type="SUPFAM" id="SSF52172">
    <property type="entry name" value="CheY-like"/>
    <property type="match status" value="1"/>
</dbReference>
<evidence type="ECO:0000259" key="7">
    <source>
        <dbReference type="PROSITE" id="PS50122"/>
    </source>
</evidence>
<dbReference type="EC" id="3.5.1.44" evidence="3"/>
<evidence type="ECO:0000313" key="9">
    <source>
        <dbReference type="Proteomes" id="UP000297975"/>
    </source>
</evidence>
<evidence type="ECO:0000313" key="8">
    <source>
        <dbReference type="EMBL" id="TFB23193.1"/>
    </source>
</evidence>
<comment type="function">
    <text evidence="3">Involved in chemotaxis. Part of a chemotaxis signal transduction system that modulates chemotaxis in response to various stimuli. Catalyzes the demethylation of specific methylglutamate residues introduced into the chemoreceptors (methyl-accepting chemotaxis proteins or MCP) by CheR. Also mediates the irreversible deamidation of specific glutamine residues to glutamic acid.</text>
</comment>
<keyword evidence="1 3" id="KW-0378">Hydrolase</keyword>
<dbReference type="PROSITE" id="PS50110">
    <property type="entry name" value="RESPONSE_REGULATORY"/>
    <property type="match status" value="1"/>
</dbReference>
<organism evidence="8 9">
    <name type="scientific">Filobacillus milosensis</name>
    <dbReference type="NCBI Taxonomy" id="94137"/>
    <lineage>
        <taxon>Bacteria</taxon>
        <taxon>Bacillati</taxon>
        <taxon>Bacillota</taxon>
        <taxon>Bacilli</taxon>
        <taxon>Bacillales</taxon>
        <taxon>Bacillaceae</taxon>
        <taxon>Filobacillus</taxon>
    </lineage>
</organism>
<dbReference type="RefSeq" id="WP_134339266.1">
    <property type="nucleotide sequence ID" value="NZ_SOPW01000004.1"/>
</dbReference>
<evidence type="ECO:0000256" key="1">
    <source>
        <dbReference type="ARBA" id="ARBA00022801"/>
    </source>
</evidence>
<comment type="caution">
    <text evidence="8">The sequence shown here is derived from an EMBL/GenBank/DDBJ whole genome shotgun (WGS) entry which is preliminary data.</text>
</comment>
<dbReference type="InterPro" id="IPR001789">
    <property type="entry name" value="Sig_transdc_resp-reg_receiver"/>
</dbReference>
<dbReference type="PROSITE" id="PS50122">
    <property type="entry name" value="CHEB"/>
    <property type="match status" value="1"/>
</dbReference>
<comment type="PTM">
    <text evidence="3">Phosphorylated by CheA. Phosphorylation of the N-terminal regulatory domain activates the methylesterase activity.</text>
</comment>
<dbReference type="SMART" id="SM00448">
    <property type="entry name" value="REC"/>
    <property type="match status" value="1"/>
</dbReference>
<comment type="catalytic activity">
    <reaction evidence="2 3">
        <text>[protein]-L-glutamate 5-O-methyl ester + H2O = L-glutamyl-[protein] + methanol + H(+)</text>
        <dbReference type="Rhea" id="RHEA:23236"/>
        <dbReference type="Rhea" id="RHEA-COMP:10208"/>
        <dbReference type="Rhea" id="RHEA-COMP:10311"/>
        <dbReference type="ChEBI" id="CHEBI:15377"/>
        <dbReference type="ChEBI" id="CHEBI:15378"/>
        <dbReference type="ChEBI" id="CHEBI:17790"/>
        <dbReference type="ChEBI" id="CHEBI:29973"/>
        <dbReference type="ChEBI" id="CHEBI:82795"/>
        <dbReference type="EC" id="3.1.1.61"/>
    </reaction>
</comment>
<dbReference type="InterPro" id="IPR011006">
    <property type="entry name" value="CheY-like_superfamily"/>
</dbReference>
<keyword evidence="3 4" id="KW-0145">Chemotaxis</keyword>
<gene>
    <name evidence="3" type="primary">cheB</name>
    <name evidence="8" type="ORF">E3U55_05080</name>
</gene>
<proteinExistence type="inferred from homology"/>
<comment type="similarity">
    <text evidence="3">Belongs to the CheB family.</text>
</comment>
<keyword evidence="9" id="KW-1185">Reference proteome</keyword>
<feature type="active site" evidence="3 4">
    <location>
        <position position="164"/>
    </location>
</feature>
<dbReference type="Gene3D" id="3.40.50.180">
    <property type="entry name" value="Methylesterase CheB, C-terminal domain"/>
    <property type="match status" value="1"/>
</dbReference>
<dbReference type="EMBL" id="SOPW01000004">
    <property type="protein sequence ID" value="TFB23193.1"/>
    <property type="molecule type" value="Genomic_DNA"/>
</dbReference>
<dbReference type="GO" id="GO:0008984">
    <property type="term" value="F:protein-glutamate methylesterase activity"/>
    <property type="evidence" value="ECO:0007669"/>
    <property type="project" value="UniProtKB-UniRule"/>
</dbReference>
<evidence type="ECO:0000259" key="6">
    <source>
        <dbReference type="PROSITE" id="PS50110"/>
    </source>
</evidence>
<feature type="domain" description="Response regulatory" evidence="6">
    <location>
        <begin position="5"/>
        <end position="122"/>
    </location>
</feature>
<dbReference type="AlphaFoldDB" id="A0A4Y8INN5"/>
<comment type="catalytic activity">
    <reaction evidence="3">
        <text>L-glutaminyl-[protein] + H2O = L-glutamyl-[protein] + NH4(+)</text>
        <dbReference type="Rhea" id="RHEA:16441"/>
        <dbReference type="Rhea" id="RHEA-COMP:10207"/>
        <dbReference type="Rhea" id="RHEA-COMP:10208"/>
        <dbReference type="ChEBI" id="CHEBI:15377"/>
        <dbReference type="ChEBI" id="CHEBI:28938"/>
        <dbReference type="ChEBI" id="CHEBI:29973"/>
        <dbReference type="ChEBI" id="CHEBI:30011"/>
        <dbReference type="EC" id="3.5.1.44"/>
    </reaction>
</comment>
<feature type="active site" evidence="3 4">
    <location>
        <position position="191"/>
    </location>
</feature>
<dbReference type="GO" id="GO:0005737">
    <property type="term" value="C:cytoplasm"/>
    <property type="evidence" value="ECO:0007669"/>
    <property type="project" value="UniProtKB-SubCell"/>
</dbReference>
<sequence>MNKIRVLVVDDSAFMRKMISDMINQSDGLEVIDTARNGKVALEKIKQLKPDVVTLDIEMPELDGLQALKMIMDENPVPVIMLSSLTADGTKSTIQSIEYGAVDFLTKPSGSISLDIEKVEKELIQKIKAASTANLQKGKIIHKPQTQERMTFPFDQSIVSIGVSTGGPKALQMLIKDIPSDFPAPILIVQHMPPRFTESLANRLNQIADIDVSEAYHGEILRKGKAYVAPGNYHMEVEKLGTSIVAKMNQNEVDHGHRPSVNQLFKSLAQLKNFNHISVVLTGMGSDGTEGAKFLKSKVQSNYLIAESEETAVIYGMPKSIVEKVGANSVLPIHQIGQTLNELVTKGGIR</sequence>
<dbReference type="InterPro" id="IPR035909">
    <property type="entry name" value="CheB_C"/>
</dbReference>
<dbReference type="InterPro" id="IPR000673">
    <property type="entry name" value="Sig_transdc_resp-reg_Me-estase"/>
</dbReference>
<dbReference type="GO" id="GO:0050568">
    <property type="term" value="F:protein-glutamine glutaminase activity"/>
    <property type="evidence" value="ECO:0007669"/>
    <property type="project" value="UniProtKB-UniRule"/>
</dbReference>
<dbReference type="GO" id="GO:0000156">
    <property type="term" value="F:phosphorelay response regulator activity"/>
    <property type="evidence" value="ECO:0007669"/>
    <property type="project" value="InterPro"/>
</dbReference>
<dbReference type="PANTHER" id="PTHR42872">
    <property type="entry name" value="PROTEIN-GLUTAMATE METHYLESTERASE/PROTEIN-GLUTAMINE GLUTAMINASE"/>
    <property type="match status" value="1"/>
</dbReference>
<feature type="active site" evidence="3 4">
    <location>
        <position position="287"/>
    </location>
</feature>
<dbReference type="OrthoDB" id="9793421at2"/>
<feature type="modified residue" description="4-aspartylphosphate" evidence="3 5">
    <location>
        <position position="56"/>
    </location>
</feature>
<dbReference type="Proteomes" id="UP000297975">
    <property type="component" value="Unassembled WGS sequence"/>
</dbReference>
<feature type="domain" description="CheB-type methylesterase" evidence="7">
    <location>
        <begin position="153"/>
        <end position="347"/>
    </location>
</feature>